<protein>
    <submittedName>
        <fullName evidence="12">Insulinase family protein</fullName>
    </submittedName>
</protein>
<keyword evidence="6" id="KW-0862">Zinc</keyword>
<dbReference type="Proteomes" id="UP001187221">
    <property type="component" value="Unassembled WGS sequence"/>
</dbReference>
<evidence type="ECO:0000313" key="12">
    <source>
        <dbReference type="EMBL" id="GMM62033.1"/>
    </source>
</evidence>
<evidence type="ECO:0000259" key="11">
    <source>
        <dbReference type="Pfam" id="PF05193"/>
    </source>
</evidence>
<evidence type="ECO:0000256" key="3">
    <source>
        <dbReference type="ARBA" id="ARBA00022670"/>
    </source>
</evidence>
<evidence type="ECO:0000256" key="1">
    <source>
        <dbReference type="ARBA" id="ARBA00001947"/>
    </source>
</evidence>
<organism evidence="12 13">
    <name type="scientific">Novosphingobium pituita</name>
    <dbReference type="NCBI Taxonomy" id="3056842"/>
    <lineage>
        <taxon>Bacteria</taxon>
        <taxon>Pseudomonadati</taxon>
        <taxon>Pseudomonadota</taxon>
        <taxon>Alphaproteobacteria</taxon>
        <taxon>Sphingomonadales</taxon>
        <taxon>Sphingomonadaceae</taxon>
        <taxon>Novosphingobium</taxon>
    </lineage>
</organism>
<accession>A0ABQ6P9W7</accession>
<dbReference type="PANTHER" id="PTHR43690:SF17">
    <property type="entry name" value="PROTEIN YHJJ"/>
    <property type="match status" value="1"/>
</dbReference>
<feature type="domain" description="Peptidase M16 N-terminal" evidence="10">
    <location>
        <begin position="62"/>
        <end position="185"/>
    </location>
</feature>
<dbReference type="SUPFAM" id="SSF63411">
    <property type="entry name" value="LuxS/MPP-like metallohydrolase"/>
    <property type="match status" value="3"/>
</dbReference>
<reference evidence="12 13" key="1">
    <citation type="submission" date="2023-06" db="EMBL/GenBank/DDBJ databases">
        <title>Draft genome sequence of Novosphingobium sp. strain IK01.</title>
        <authorList>
            <person name="Hatamoto M."/>
            <person name="Ikarashi T."/>
            <person name="Yamaguchi T."/>
        </authorList>
    </citation>
    <scope>NUCLEOTIDE SEQUENCE [LARGE SCALE GENOMIC DNA]</scope>
    <source>
        <strain evidence="12 13">IK01</strain>
    </source>
</reference>
<comment type="cofactor">
    <cofactor evidence="1">
        <name>Zn(2+)</name>
        <dbReference type="ChEBI" id="CHEBI:29105"/>
    </cofactor>
</comment>
<comment type="similarity">
    <text evidence="2 8">Belongs to the peptidase M16 family.</text>
</comment>
<keyword evidence="3" id="KW-0645">Protease</keyword>
<dbReference type="InterPro" id="IPR001431">
    <property type="entry name" value="Pept_M16_Zn_BS"/>
</dbReference>
<dbReference type="Pfam" id="PF05193">
    <property type="entry name" value="Peptidase_M16_C"/>
    <property type="match status" value="2"/>
</dbReference>
<keyword evidence="9" id="KW-0732">Signal</keyword>
<proteinExistence type="inferred from homology"/>
<evidence type="ECO:0000256" key="7">
    <source>
        <dbReference type="ARBA" id="ARBA00023049"/>
    </source>
</evidence>
<gene>
    <name evidence="12" type="ORF">NUTIK01_28100</name>
</gene>
<evidence type="ECO:0000259" key="10">
    <source>
        <dbReference type="Pfam" id="PF00675"/>
    </source>
</evidence>
<comment type="caution">
    <text evidence="12">The sequence shown here is derived from an EMBL/GenBank/DDBJ whole genome shotgun (WGS) entry which is preliminary data.</text>
</comment>
<dbReference type="InterPro" id="IPR011765">
    <property type="entry name" value="Pept_M16_N"/>
</dbReference>
<dbReference type="InterPro" id="IPR050626">
    <property type="entry name" value="Peptidase_M16"/>
</dbReference>
<keyword evidence="4" id="KW-0479">Metal-binding</keyword>
<dbReference type="PANTHER" id="PTHR43690">
    <property type="entry name" value="NARDILYSIN"/>
    <property type="match status" value="1"/>
</dbReference>
<keyword evidence="7" id="KW-0482">Metalloprotease</keyword>
<evidence type="ECO:0000256" key="4">
    <source>
        <dbReference type="ARBA" id="ARBA00022723"/>
    </source>
</evidence>
<evidence type="ECO:0000256" key="8">
    <source>
        <dbReference type="RuleBase" id="RU004447"/>
    </source>
</evidence>
<feature type="domain" description="Peptidase M16 C-terminal" evidence="11">
    <location>
        <begin position="223"/>
        <end position="402"/>
    </location>
</feature>
<dbReference type="EMBL" id="BTFW01000001">
    <property type="protein sequence ID" value="GMM62033.1"/>
    <property type="molecule type" value="Genomic_DNA"/>
</dbReference>
<feature type="signal peptide" evidence="9">
    <location>
        <begin position="1"/>
        <end position="29"/>
    </location>
</feature>
<keyword evidence="13" id="KW-1185">Reference proteome</keyword>
<dbReference type="RefSeq" id="WP_317975654.1">
    <property type="nucleotide sequence ID" value="NZ_BTFW01000001.1"/>
</dbReference>
<dbReference type="PROSITE" id="PS00143">
    <property type="entry name" value="INSULINASE"/>
    <property type="match status" value="1"/>
</dbReference>
<keyword evidence="5" id="KW-0378">Hydrolase</keyword>
<dbReference type="Gene3D" id="3.30.830.10">
    <property type="entry name" value="Metalloenzyme, LuxS/M16 peptidase-like"/>
    <property type="match status" value="4"/>
</dbReference>
<dbReference type="InterPro" id="IPR007863">
    <property type="entry name" value="Peptidase_M16_C"/>
</dbReference>
<sequence length="952" mass="101711">MSFRAPFSFALPLLALLGMGGSLSHPAWAAPPAPAPWAFETSDLAPDPAFRFGRLANGMRYVIRANHTPAGTAMVRLDVATGSLDEGPATRGYAHFIEHMAFNGSTHVPEGEMVRLLERKGLAFGADTNAQTGFEQTTYMLDLPRADDERIDTALMLMRETASELTFTPGAVSRERGIVLSELRDGQGYVLDNFREQIGFLYPHATYTQRLPIGTVASLEAATAKGLKAFWQAHYGPDKTTLVVVGDIDPAAIEARIKARFGDWQAAPGQARPDQGTVDPGQKGASDIWLNPALSERVSVSRHGPWLDEPDTQANRREALLRQIGYGIINRRFQSLSRQADPPFRGAGFGTSDVFHIGRTTNLIVETPDGGWARGLEAAAGTWHEAMTMGFTPAEVAEQVANLRTAIDNAAAGEATRSNATLVALVISMLHDDTVPTTPSGAKARFAAFAPTITPETVLAALRREAVPLDDPLIRFQGRKAPEGGVAALRQTWDKAVKAPVVAARAATASTFTYTDFGKPGTIVADSTDPVLGIRTLRFANGVMLNLKRTTLEADRIHVRLTLDGGDMLATRENPLAVTMAPMLPAGGLGQFSQDQLQTLLAGHALGNTLISQGDAFTAGGTTTGPDLLLQLQLLAAQITDPGYRPEAEEMFHQSMTNAFARMDATLASALGAHLGGILNDDDPRFTLQPAPAYQALTFARLKAALADRLAHGALEIAMVGDIDESAAIADVARTFGALPARDPAFGAWEAARARHFTDHRGLAVLRHKSAADQALVRLIWPTADNSDPELTMTLNLLAQVAGVEVTDSVREKLGKAYSPGASSDQDQFYKGWGTFTLQAGVDVADVAATRAALARTAAGLLARPVSADIFTRARAPMLERLDNALKSNAGWLALTERAQSKPDRIARFQAARARLMALTPADIQAAARRFLDPGRAVTVLVLPEGAPAPKA</sequence>
<feature type="domain" description="Peptidase M16 C-terminal" evidence="11">
    <location>
        <begin position="697"/>
        <end position="876"/>
    </location>
</feature>
<evidence type="ECO:0000256" key="2">
    <source>
        <dbReference type="ARBA" id="ARBA00007261"/>
    </source>
</evidence>
<evidence type="ECO:0000256" key="9">
    <source>
        <dbReference type="SAM" id="SignalP"/>
    </source>
</evidence>
<dbReference type="InterPro" id="IPR011249">
    <property type="entry name" value="Metalloenz_LuxS/M16"/>
</dbReference>
<evidence type="ECO:0000256" key="6">
    <source>
        <dbReference type="ARBA" id="ARBA00022833"/>
    </source>
</evidence>
<feature type="chain" id="PRO_5047168396" evidence="9">
    <location>
        <begin position="30"/>
        <end position="952"/>
    </location>
</feature>
<name>A0ABQ6P9W7_9SPHN</name>
<dbReference type="Pfam" id="PF00675">
    <property type="entry name" value="Peptidase_M16"/>
    <property type="match status" value="1"/>
</dbReference>
<evidence type="ECO:0000313" key="13">
    <source>
        <dbReference type="Proteomes" id="UP001187221"/>
    </source>
</evidence>
<evidence type="ECO:0000256" key="5">
    <source>
        <dbReference type="ARBA" id="ARBA00022801"/>
    </source>
</evidence>